<dbReference type="InterPro" id="IPR041483">
    <property type="entry name" value="TetR_C_34"/>
</dbReference>
<dbReference type="PROSITE" id="PS50977">
    <property type="entry name" value="HTH_TETR_2"/>
    <property type="match status" value="1"/>
</dbReference>
<organism evidence="4 5">
    <name type="scientific">Mycobacteroides chelonae</name>
    <name type="common">Mycobacterium chelonae</name>
    <dbReference type="NCBI Taxonomy" id="1774"/>
    <lineage>
        <taxon>Bacteria</taxon>
        <taxon>Bacillati</taxon>
        <taxon>Actinomycetota</taxon>
        <taxon>Actinomycetes</taxon>
        <taxon>Mycobacteriales</taxon>
        <taxon>Mycobacteriaceae</taxon>
        <taxon>Mycobacteroides</taxon>
    </lineage>
</organism>
<reference evidence="4 5" key="1">
    <citation type="submission" date="2016-10" db="EMBL/GenBank/DDBJ databases">
        <title>Evaluation of Human, Animal and Environmental Mycobacterium chelonae Isolates by Core Genome Phylogenomic Analysis, Targeted Gene Comparison, and Anti-microbial Susceptibility Patterns: A Tale of Mistaken Identities.</title>
        <authorList>
            <person name="Fogelson S.B."/>
            <person name="Camus A.C."/>
            <person name="Lorenz W."/>
            <person name="Vasireddy R."/>
            <person name="Vasireddy S."/>
            <person name="Smith T."/>
            <person name="Brown-Elliott B.A."/>
            <person name="Wallace R.J.Jr."/>
            <person name="Hasan N.A."/>
            <person name="Reischl U."/>
            <person name="Sanchez S."/>
        </authorList>
    </citation>
    <scope>NUCLEOTIDE SEQUENCE [LARGE SCALE GENOMIC DNA]</scope>
    <source>
        <strain evidence="4 5">42895</strain>
    </source>
</reference>
<evidence type="ECO:0000313" key="5">
    <source>
        <dbReference type="Proteomes" id="UP000180113"/>
    </source>
</evidence>
<proteinExistence type="predicted"/>
<feature type="DNA-binding region" description="H-T-H motif" evidence="2">
    <location>
        <begin position="39"/>
        <end position="58"/>
    </location>
</feature>
<feature type="domain" description="HTH tetR-type" evidence="3">
    <location>
        <begin position="16"/>
        <end position="76"/>
    </location>
</feature>
<dbReference type="RefSeq" id="WP_070930316.1">
    <property type="nucleotide sequence ID" value="NZ_JAAOOT010000002.1"/>
</dbReference>
<accession>A0AB73M2N8</accession>
<dbReference type="Gene3D" id="1.10.357.10">
    <property type="entry name" value="Tetracycline Repressor, domain 2"/>
    <property type="match status" value="1"/>
</dbReference>
<evidence type="ECO:0000259" key="3">
    <source>
        <dbReference type="PROSITE" id="PS50977"/>
    </source>
</evidence>
<dbReference type="InterPro" id="IPR009057">
    <property type="entry name" value="Homeodomain-like_sf"/>
</dbReference>
<dbReference type="InterPro" id="IPR001647">
    <property type="entry name" value="HTH_TetR"/>
</dbReference>
<gene>
    <name evidence="4" type="ORF">BKG62_03700</name>
</gene>
<dbReference type="AlphaFoldDB" id="A0AB73M2N8"/>
<dbReference type="GO" id="GO:0003677">
    <property type="term" value="F:DNA binding"/>
    <property type="evidence" value="ECO:0007669"/>
    <property type="project" value="UniProtKB-UniRule"/>
</dbReference>
<protein>
    <submittedName>
        <fullName evidence="4">TetR family transcriptional regulator</fullName>
    </submittedName>
</protein>
<name>A0AB73M2N8_MYCCH</name>
<dbReference type="Proteomes" id="UP000180113">
    <property type="component" value="Unassembled WGS sequence"/>
</dbReference>
<comment type="caution">
    <text evidence="4">The sequence shown here is derived from an EMBL/GenBank/DDBJ whole genome shotgun (WGS) entry which is preliminary data.</text>
</comment>
<evidence type="ECO:0000313" key="4">
    <source>
        <dbReference type="EMBL" id="OHT55281.1"/>
    </source>
</evidence>
<dbReference type="Pfam" id="PF00440">
    <property type="entry name" value="TetR_N"/>
    <property type="match status" value="1"/>
</dbReference>
<keyword evidence="1 2" id="KW-0238">DNA-binding</keyword>
<dbReference type="Pfam" id="PF17929">
    <property type="entry name" value="TetR_C_34"/>
    <property type="match status" value="1"/>
</dbReference>
<dbReference type="EMBL" id="MLHW01000001">
    <property type="protein sequence ID" value="OHT55281.1"/>
    <property type="molecule type" value="Genomic_DNA"/>
</dbReference>
<dbReference type="SUPFAM" id="SSF46689">
    <property type="entry name" value="Homeodomain-like"/>
    <property type="match status" value="1"/>
</dbReference>
<sequence length="223" mass="24476">MSKTSFQRARSEEQKQERASALLDAARSLASETGVASVTLTAMADRAGIHHSAVRRYYTSFKEVLLLLGEEGWRRWATGVCDSLDATDQAPPAQIATIMAEHFARDPLFCDLQVNLPLHLEREVEVEQVAAFRRVAYESVRSVAQAIQRACRLFDEESAFDAIAAACSLAAMFWQNAHPPKKVAEAIGDDVLSPNWNMDFLPALTRVLAATCVGLAIRAVDGL</sequence>
<evidence type="ECO:0000256" key="2">
    <source>
        <dbReference type="PROSITE-ProRule" id="PRU00335"/>
    </source>
</evidence>
<evidence type="ECO:0000256" key="1">
    <source>
        <dbReference type="ARBA" id="ARBA00023125"/>
    </source>
</evidence>